<gene>
    <name evidence="13" type="ORF">N478_19080</name>
</gene>
<sequence>MLNNRVSKAVRLAIAFGAASSATFAGQVMAAGEEGADKVERIEVTGSRIKRTDLETAVPVTTIGKAEIGETGTLNIQDILSRSPIALAGSDQTSSAFTTTSVGLNTTELRGLSEERTLILVNGRRFVSGMIPSAGYAVDLNAIPARLIERIDVLKSASSAIYGSDAVAGVVNIILRDDIEGVEVSGQTGLSDRGDREKHSLNVTLGNTWDSGNAWISMGYDTDKGIKAVDRSFSARDIAATDDGIVVSNSSYPPGARIQHSKLTDDEGKAIRTSYNGDGTPYNHAQNSFNRSEFRQLATPIERKYISGSLNIEVSDNVTAFAEFQWNNAATDGSTIEPVPMNISSDVWKTDVGSQTLGMSIDSPLIPDLLRTNLRADGVENLNETLFVRRLFEFGPRDTSLERDTTRVATGFNWDIDGNWALDTYATYGQTTQTQQNGGQMNVERARFALDAEEVDGVIRCKDEQARLQGCVPLNLFGANTVTPEALAYVTSPAKVYGKVEQSVVSSVISGELPYEFDGGLLAMAAGVEYRYEKGVAQPGDLAQVGAATTNKAAPTSGSFSATDVFVEFSLPVLENVRIDLAARASDHSVVGDTFTYNIGAEYRATDTLMLRTSYATAVRTPNVADLYGGRGETFASVTAPCDGLKADGTGLDNATVAANCMKDPAVAARVQEQGIFELTLFETQGIGGTLGGSEDVKEETADTFSIGAVWQATDELAFTVDYFDVKIEDAITQLTRTTVITRCYESTDFTVGCNGAYVRNPNTGALTDVHTSSTNENTIEVSGVDLEIDYRVDTDYGTFGSALIYTYTDKWTTTSQTTGAAEESVGEVETPKHRFNLNLTYGYEDINARWRARYWHSVVDTNQTQRLPDAYHNIDSVMYHDASIGYSLFDDTKFTFGINNVFDKKPPLLPRGVSSMTTANTNSRAYDIEGRSYFLNFETKF</sequence>
<dbReference type="GO" id="GO:0009279">
    <property type="term" value="C:cell outer membrane"/>
    <property type="evidence" value="ECO:0007669"/>
    <property type="project" value="UniProtKB-SubCell"/>
</dbReference>
<dbReference type="PATRIC" id="fig|1365257.3.peg.2512"/>
<evidence type="ECO:0000256" key="4">
    <source>
        <dbReference type="ARBA" id="ARBA00022692"/>
    </source>
</evidence>
<evidence type="ECO:0000313" key="13">
    <source>
        <dbReference type="EMBL" id="KZN66933.1"/>
    </source>
</evidence>
<feature type="signal peptide" evidence="10">
    <location>
        <begin position="1"/>
        <end position="30"/>
    </location>
</feature>
<dbReference type="InterPro" id="IPR037066">
    <property type="entry name" value="Plug_dom_sf"/>
</dbReference>
<evidence type="ECO:0000259" key="12">
    <source>
        <dbReference type="Pfam" id="PF07715"/>
    </source>
</evidence>
<evidence type="ECO:0000256" key="9">
    <source>
        <dbReference type="RuleBase" id="RU003357"/>
    </source>
</evidence>
<dbReference type="InterPro" id="IPR036942">
    <property type="entry name" value="Beta-barrel_TonB_sf"/>
</dbReference>
<feature type="chain" id="PRO_5007890458" description="TonB-denpendent receptor" evidence="10">
    <location>
        <begin position="31"/>
        <end position="942"/>
    </location>
</feature>
<comment type="caution">
    <text evidence="13">The sequence shown here is derived from an EMBL/GenBank/DDBJ whole genome shotgun (WGS) entry which is preliminary data.</text>
</comment>
<dbReference type="PANTHER" id="PTHR47234:SF2">
    <property type="entry name" value="TONB-DEPENDENT RECEPTOR"/>
    <property type="match status" value="1"/>
</dbReference>
<evidence type="ECO:0000256" key="5">
    <source>
        <dbReference type="ARBA" id="ARBA00023077"/>
    </source>
</evidence>
<dbReference type="InterPro" id="IPR012910">
    <property type="entry name" value="Plug_dom"/>
</dbReference>
<keyword evidence="6 8" id="KW-0472">Membrane</keyword>
<dbReference type="PANTHER" id="PTHR47234">
    <property type="match status" value="1"/>
</dbReference>
<dbReference type="Gene3D" id="2.170.130.10">
    <property type="entry name" value="TonB-dependent receptor, plug domain"/>
    <property type="match status" value="1"/>
</dbReference>
<dbReference type="Pfam" id="PF00593">
    <property type="entry name" value="TonB_dep_Rec_b-barrel"/>
    <property type="match status" value="1"/>
</dbReference>
<evidence type="ECO:0000256" key="10">
    <source>
        <dbReference type="SAM" id="SignalP"/>
    </source>
</evidence>
<feature type="domain" description="TonB-dependent receptor plug" evidence="12">
    <location>
        <begin position="54"/>
        <end position="170"/>
    </location>
</feature>
<dbReference type="RefSeq" id="WP_063371621.1">
    <property type="nucleotide sequence ID" value="NZ_AUXX01000016.1"/>
</dbReference>
<keyword evidence="10" id="KW-0732">Signal</keyword>
<comment type="subcellular location">
    <subcellularLocation>
        <location evidence="1 8">Cell outer membrane</location>
        <topology evidence="1 8">Multi-pass membrane protein</topology>
    </subcellularLocation>
</comment>
<comment type="similarity">
    <text evidence="8 9">Belongs to the TonB-dependent receptor family.</text>
</comment>
<dbReference type="Gene3D" id="2.40.170.20">
    <property type="entry name" value="TonB-dependent receptor, beta-barrel domain"/>
    <property type="match status" value="1"/>
</dbReference>
<evidence type="ECO:0000256" key="1">
    <source>
        <dbReference type="ARBA" id="ARBA00004571"/>
    </source>
</evidence>
<feature type="domain" description="TonB-dependent receptor-like beta-barrel" evidence="11">
    <location>
        <begin position="392"/>
        <end position="902"/>
    </location>
</feature>
<keyword evidence="7 8" id="KW-0998">Cell outer membrane</keyword>
<evidence type="ECO:0000256" key="8">
    <source>
        <dbReference type="PROSITE-ProRule" id="PRU01360"/>
    </source>
</evidence>
<dbReference type="Proteomes" id="UP000076661">
    <property type="component" value="Unassembled WGS sequence"/>
</dbReference>
<dbReference type="SUPFAM" id="SSF56935">
    <property type="entry name" value="Porins"/>
    <property type="match status" value="1"/>
</dbReference>
<evidence type="ECO:0000313" key="14">
    <source>
        <dbReference type="Proteomes" id="UP000076661"/>
    </source>
</evidence>
<keyword evidence="2 8" id="KW-0813">Transport</keyword>
<protein>
    <recommendedName>
        <fullName evidence="15">TonB-denpendent receptor</fullName>
    </recommendedName>
</protein>
<reference evidence="13 14" key="1">
    <citation type="submission" date="2013-07" db="EMBL/GenBank/DDBJ databases">
        <title>Comparative Genomic and Metabolomic Analysis of Twelve Strains of Pseudoalteromonas luteoviolacea.</title>
        <authorList>
            <person name="Vynne N.G."/>
            <person name="Mansson M."/>
            <person name="Gram L."/>
        </authorList>
    </citation>
    <scope>NUCLEOTIDE SEQUENCE [LARGE SCALE GENOMIC DNA]</scope>
    <source>
        <strain evidence="13 14">S4060-1</strain>
    </source>
</reference>
<dbReference type="EMBL" id="AUXX01000016">
    <property type="protein sequence ID" value="KZN66933.1"/>
    <property type="molecule type" value="Genomic_DNA"/>
</dbReference>
<evidence type="ECO:0008006" key="15">
    <source>
        <dbReference type="Google" id="ProtNLM"/>
    </source>
</evidence>
<evidence type="ECO:0000256" key="3">
    <source>
        <dbReference type="ARBA" id="ARBA00022452"/>
    </source>
</evidence>
<dbReference type="InterPro" id="IPR000531">
    <property type="entry name" value="Beta-barrel_TonB"/>
</dbReference>
<evidence type="ECO:0000256" key="6">
    <source>
        <dbReference type="ARBA" id="ARBA00023136"/>
    </source>
</evidence>
<keyword evidence="5 9" id="KW-0798">TonB box</keyword>
<dbReference type="Pfam" id="PF07715">
    <property type="entry name" value="Plug"/>
    <property type="match status" value="1"/>
</dbReference>
<name>A0A167MTS3_9GAMM</name>
<keyword evidence="3 8" id="KW-1134">Transmembrane beta strand</keyword>
<evidence type="ECO:0000259" key="11">
    <source>
        <dbReference type="Pfam" id="PF00593"/>
    </source>
</evidence>
<proteinExistence type="inferred from homology"/>
<keyword evidence="4 8" id="KW-0812">Transmembrane</keyword>
<dbReference type="InterPro" id="IPR039426">
    <property type="entry name" value="TonB-dep_rcpt-like"/>
</dbReference>
<dbReference type="PROSITE" id="PS52016">
    <property type="entry name" value="TONB_DEPENDENT_REC_3"/>
    <property type="match status" value="1"/>
</dbReference>
<organism evidence="13 14">
    <name type="scientific">Pseudoalteromonas luteoviolacea S4060-1</name>
    <dbReference type="NCBI Taxonomy" id="1365257"/>
    <lineage>
        <taxon>Bacteria</taxon>
        <taxon>Pseudomonadati</taxon>
        <taxon>Pseudomonadota</taxon>
        <taxon>Gammaproteobacteria</taxon>
        <taxon>Alteromonadales</taxon>
        <taxon>Pseudoalteromonadaceae</taxon>
        <taxon>Pseudoalteromonas</taxon>
    </lineage>
</organism>
<evidence type="ECO:0000256" key="2">
    <source>
        <dbReference type="ARBA" id="ARBA00022448"/>
    </source>
</evidence>
<evidence type="ECO:0000256" key="7">
    <source>
        <dbReference type="ARBA" id="ARBA00023237"/>
    </source>
</evidence>
<accession>A0A167MTS3</accession>
<dbReference type="AlphaFoldDB" id="A0A167MTS3"/>